<accession>A0ABD2NWR0</accession>
<gene>
    <name evidence="1" type="ORF">HHI36_006237</name>
</gene>
<comment type="caution">
    <text evidence="1">The sequence shown here is derived from an EMBL/GenBank/DDBJ whole genome shotgun (WGS) entry which is preliminary data.</text>
</comment>
<dbReference type="AlphaFoldDB" id="A0ABD2NWR0"/>
<dbReference type="Proteomes" id="UP001516400">
    <property type="component" value="Unassembled WGS sequence"/>
</dbReference>
<organism evidence="1 2">
    <name type="scientific">Cryptolaemus montrouzieri</name>
    <dbReference type="NCBI Taxonomy" id="559131"/>
    <lineage>
        <taxon>Eukaryota</taxon>
        <taxon>Metazoa</taxon>
        <taxon>Ecdysozoa</taxon>
        <taxon>Arthropoda</taxon>
        <taxon>Hexapoda</taxon>
        <taxon>Insecta</taxon>
        <taxon>Pterygota</taxon>
        <taxon>Neoptera</taxon>
        <taxon>Endopterygota</taxon>
        <taxon>Coleoptera</taxon>
        <taxon>Polyphaga</taxon>
        <taxon>Cucujiformia</taxon>
        <taxon>Coccinelloidea</taxon>
        <taxon>Coccinellidae</taxon>
        <taxon>Scymninae</taxon>
        <taxon>Scymnini</taxon>
        <taxon>Cryptolaemus</taxon>
    </lineage>
</organism>
<sequence>MRVKFPSVALACDRTGISDRIAPLIASAVLKDLGSISDGNDSLRIDIMKIRRGSSAKQEHISIVNGPGSEYFRHVTAENSSAFEIKKSIMKLLVKQFYIEEITTMAQ</sequence>
<evidence type="ECO:0000313" key="1">
    <source>
        <dbReference type="EMBL" id="KAL3283080.1"/>
    </source>
</evidence>
<keyword evidence="2" id="KW-1185">Reference proteome</keyword>
<proteinExistence type="predicted"/>
<evidence type="ECO:0000313" key="2">
    <source>
        <dbReference type="Proteomes" id="UP001516400"/>
    </source>
</evidence>
<name>A0ABD2NWR0_9CUCU</name>
<protein>
    <submittedName>
        <fullName evidence="1">Uncharacterized protein</fullName>
    </submittedName>
</protein>
<dbReference type="EMBL" id="JABFTP020000144">
    <property type="protein sequence ID" value="KAL3283080.1"/>
    <property type="molecule type" value="Genomic_DNA"/>
</dbReference>
<reference evidence="1 2" key="1">
    <citation type="journal article" date="2021" name="BMC Biol.">
        <title>Horizontally acquired antibacterial genes associated with adaptive radiation of ladybird beetles.</title>
        <authorList>
            <person name="Li H.S."/>
            <person name="Tang X.F."/>
            <person name="Huang Y.H."/>
            <person name="Xu Z.Y."/>
            <person name="Chen M.L."/>
            <person name="Du X.Y."/>
            <person name="Qiu B.Y."/>
            <person name="Chen P.T."/>
            <person name="Zhang W."/>
            <person name="Slipinski A."/>
            <person name="Escalona H.E."/>
            <person name="Waterhouse R.M."/>
            <person name="Zwick A."/>
            <person name="Pang H."/>
        </authorList>
    </citation>
    <scope>NUCLEOTIDE SEQUENCE [LARGE SCALE GENOMIC DNA]</scope>
    <source>
        <strain evidence="1">SYSU2018</strain>
    </source>
</reference>